<accession>A0ABQ7XCM6</accession>
<feature type="non-terminal residue" evidence="1">
    <location>
        <position position="166"/>
    </location>
</feature>
<evidence type="ECO:0000313" key="1">
    <source>
        <dbReference type="EMBL" id="KAH0853139.1"/>
    </source>
</evidence>
<proteinExistence type="predicted"/>
<dbReference type="Proteomes" id="UP000824890">
    <property type="component" value="Unassembled WGS sequence"/>
</dbReference>
<gene>
    <name evidence="2" type="ORF">HID58_093030</name>
    <name evidence="1" type="ORF">HID58_093432</name>
</gene>
<keyword evidence="3" id="KW-1185">Reference proteome</keyword>
<reference evidence="1 3" key="1">
    <citation type="submission" date="2021-05" db="EMBL/GenBank/DDBJ databases">
        <title>Genome Assembly of Synthetic Allotetraploid Brassica napus Reveals Homoeologous Exchanges between Subgenomes.</title>
        <authorList>
            <person name="Davis J.T."/>
        </authorList>
    </citation>
    <scope>NUCLEOTIDE SEQUENCE [LARGE SCALE GENOMIC DNA]</scope>
    <source>
        <strain evidence="3">cv. Da-Ae</strain>
        <tissue evidence="1">Seedling</tissue>
    </source>
</reference>
<dbReference type="EMBL" id="JAGKQM010000845">
    <property type="protein sequence ID" value="KAH0853139.1"/>
    <property type="molecule type" value="Genomic_DNA"/>
</dbReference>
<protein>
    <submittedName>
        <fullName evidence="1">Uncharacterized protein</fullName>
    </submittedName>
</protein>
<sequence>MANSFTFLADLEAGRCSNTAEVYLLRFWEARIVSQDVDALAPTFLSGKDKSLGVLCPKLNVGLYMMWSIYWRALGVHSLSSEFFCSFHSELILFFEKGRIFTLRKVLFIFLALYLNSRYTLNSSQCFFALSHFLVFERMLFDLYFCLHEEGLKEGFGNSSMCSSSH</sequence>
<evidence type="ECO:0000313" key="3">
    <source>
        <dbReference type="Proteomes" id="UP000824890"/>
    </source>
</evidence>
<dbReference type="EMBL" id="JAGKQM010000725">
    <property type="protein sequence ID" value="KAH0853626.1"/>
    <property type="molecule type" value="Genomic_DNA"/>
</dbReference>
<evidence type="ECO:0000313" key="2">
    <source>
        <dbReference type="EMBL" id="KAH0853626.1"/>
    </source>
</evidence>
<organism evidence="1 3">
    <name type="scientific">Brassica napus</name>
    <name type="common">Rape</name>
    <dbReference type="NCBI Taxonomy" id="3708"/>
    <lineage>
        <taxon>Eukaryota</taxon>
        <taxon>Viridiplantae</taxon>
        <taxon>Streptophyta</taxon>
        <taxon>Embryophyta</taxon>
        <taxon>Tracheophyta</taxon>
        <taxon>Spermatophyta</taxon>
        <taxon>Magnoliopsida</taxon>
        <taxon>eudicotyledons</taxon>
        <taxon>Gunneridae</taxon>
        <taxon>Pentapetalae</taxon>
        <taxon>rosids</taxon>
        <taxon>malvids</taxon>
        <taxon>Brassicales</taxon>
        <taxon>Brassicaceae</taxon>
        <taxon>Brassiceae</taxon>
        <taxon>Brassica</taxon>
    </lineage>
</organism>
<comment type="caution">
    <text evidence="1">The sequence shown here is derived from an EMBL/GenBank/DDBJ whole genome shotgun (WGS) entry which is preliminary data.</text>
</comment>
<name>A0ABQ7XCM6_BRANA</name>